<dbReference type="GO" id="GO:0032049">
    <property type="term" value="P:cardiolipin biosynthetic process"/>
    <property type="evidence" value="ECO:0007669"/>
    <property type="project" value="InterPro"/>
</dbReference>
<sequence>MSLPALHNTSVFYRRILAQFPQDISLAFAYGSGVFKQSGTTQGEMGVRNKTPKLTEMIKLTLFSLCTEFLYVI</sequence>
<dbReference type="GO" id="GO:0016024">
    <property type="term" value="P:CDP-diacylglycerol biosynthetic process"/>
    <property type="evidence" value="ECO:0007669"/>
    <property type="project" value="UniProtKB-UniPathway"/>
</dbReference>
<evidence type="ECO:0000313" key="2">
    <source>
        <dbReference type="Proteomes" id="UP000261540"/>
    </source>
</evidence>
<dbReference type="InterPro" id="IPR015222">
    <property type="entry name" value="Tam41"/>
</dbReference>
<dbReference type="AlphaFoldDB" id="A0A3B3SAH2"/>
<organism evidence="1 2">
    <name type="scientific">Paramormyrops kingsleyae</name>
    <dbReference type="NCBI Taxonomy" id="1676925"/>
    <lineage>
        <taxon>Eukaryota</taxon>
        <taxon>Metazoa</taxon>
        <taxon>Chordata</taxon>
        <taxon>Craniata</taxon>
        <taxon>Vertebrata</taxon>
        <taxon>Euteleostomi</taxon>
        <taxon>Actinopterygii</taxon>
        <taxon>Neopterygii</taxon>
        <taxon>Teleostei</taxon>
        <taxon>Osteoglossocephala</taxon>
        <taxon>Osteoglossomorpha</taxon>
        <taxon>Osteoglossiformes</taxon>
        <taxon>Mormyridae</taxon>
        <taxon>Paramormyrops</taxon>
    </lineage>
</organism>
<dbReference type="STRING" id="1676925.ENSPKIP00000027220"/>
<dbReference type="Ensembl" id="ENSPKIT00000007986.1">
    <property type="protein sequence ID" value="ENSPKIP00000027220.1"/>
    <property type="gene ID" value="ENSPKIG00000009373.1"/>
</dbReference>
<dbReference type="GeneTree" id="ENSGT00940000182413"/>
<dbReference type="GO" id="GO:0004605">
    <property type="term" value="F:phosphatidate cytidylyltransferase activity"/>
    <property type="evidence" value="ECO:0007669"/>
    <property type="project" value="InterPro"/>
</dbReference>
<reference evidence="1" key="2">
    <citation type="submission" date="2025-09" db="UniProtKB">
        <authorList>
            <consortium name="Ensembl"/>
        </authorList>
    </citation>
    <scope>IDENTIFICATION</scope>
</reference>
<name>A0A3B3SAH2_9TELE</name>
<dbReference type="UniPathway" id="UPA00557">
    <property type="reaction ID" value="UER00614"/>
</dbReference>
<accession>A0A3B3SAH2</accession>
<proteinExistence type="predicted"/>
<evidence type="ECO:0000313" key="1">
    <source>
        <dbReference type="Ensembl" id="ENSPKIP00000027220.1"/>
    </source>
</evidence>
<dbReference type="Pfam" id="PF09139">
    <property type="entry name" value="Tam41_Mmp37"/>
    <property type="match status" value="1"/>
</dbReference>
<keyword evidence="2" id="KW-1185">Reference proteome</keyword>
<reference evidence="1" key="1">
    <citation type="submission" date="2025-08" db="UniProtKB">
        <authorList>
            <consortium name="Ensembl"/>
        </authorList>
    </citation>
    <scope>IDENTIFICATION</scope>
</reference>
<protein>
    <submittedName>
        <fullName evidence="1">Uncharacterized protein</fullName>
    </submittedName>
</protein>
<dbReference type="Proteomes" id="UP000261540">
    <property type="component" value="Unplaced"/>
</dbReference>